<evidence type="ECO:0000313" key="5">
    <source>
        <dbReference type="Proteomes" id="UP001499959"/>
    </source>
</evidence>
<dbReference type="SUPFAM" id="SSF51011">
    <property type="entry name" value="Glycosyl hydrolase domain"/>
    <property type="match status" value="1"/>
</dbReference>
<accession>A0ABP9BH69</accession>
<evidence type="ECO:0000256" key="2">
    <source>
        <dbReference type="SAM" id="SignalP"/>
    </source>
</evidence>
<evidence type="ECO:0000313" key="4">
    <source>
        <dbReference type="EMBL" id="GAA4795350.1"/>
    </source>
</evidence>
<reference evidence="5" key="1">
    <citation type="journal article" date="2019" name="Int. J. Syst. Evol. Microbiol.">
        <title>The Global Catalogue of Microorganisms (GCM) 10K type strain sequencing project: providing services to taxonomists for standard genome sequencing and annotation.</title>
        <authorList>
            <consortium name="The Broad Institute Genomics Platform"/>
            <consortium name="The Broad Institute Genome Sequencing Center for Infectious Disease"/>
            <person name="Wu L."/>
            <person name="Ma J."/>
        </authorList>
    </citation>
    <scope>NUCLEOTIDE SEQUENCE [LARGE SCALE GENOMIC DNA]</scope>
    <source>
        <strain evidence="5">JCM 18204</strain>
    </source>
</reference>
<dbReference type="Gene3D" id="2.60.40.1180">
    <property type="entry name" value="Golgi alpha-mannosidase II"/>
    <property type="match status" value="1"/>
</dbReference>
<dbReference type="Proteomes" id="UP001499959">
    <property type="component" value="Unassembled WGS sequence"/>
</dbReference>
<name>A0ABP9BH69_9GAMM</name>
<dbReference type="PANTHER" id="PTHR47786">
    <property type="entry name" value="ALPHA-1,4-GLUCAN:MALTOSE-1-PHOSPHATE MALTOSYLTRANSFERASE"/>
    <property type="match status" value="1"/>
</dbReference>
<feature type="chain" id="PRO_5046737000" evidence="2">
    <location>
        <begin position="26"/>
        <end position="486"/>
    </location>
</feature>
<keyword evidence="4" id="KW-0378">Hydrolase</keyword>
<protein>
    <submittedName>
        <fullName evidence="4">Alpha-amylase family glycosyl hydrolase</fullName>
    </submittedName>
</protein>
<keyword evidence="5" id="KW-1185">Reference proteome</keyword>
<gene>
    <name evidence="4" type="ORF">GCM10023307_21380</name>
</gene>
<dbReference type="GO" id="GO:0016787">
    <property type="term" value="F:hydrolase activity"/>
    <property type="evidence" value="ECO:0007669"/>
    <property type="project" value="UniProtKB-KW"/>
</dbReference>
<organism evidence="4 5">
    <name type="scientific">Lysobacter hankyongensis</name>
    <dbReference type="NCBI Taxonomy" id="1176535"/>
    <lineage>
        <taxon>Bacteria</taxon>
        <taxon>Pseudomonadati</taxon>
        <taxon>Pseudomonadota</taxon>
        <taxon>Gammaproteobacteria</taxon>
        <taxon>Lysobacterales</taxon>
        <taxon>Lysobacteraceae</taxon>
        <taxon>Lysobacter</taxon>
    </lineage>
</organism>
<proteinExistence type="predicted"/>
<dbReference type="Pfam" id="PF00128">
    <property type="entry name" value="Alpha-amylase"/>
    <property type="match status" value="1"/>
</dbReference>
<comment type="caution">
    <text evidence="4">The sequence shown here is derived from an EMBL/GenBank/DDBJ whole genome shotgun (WGS) entry which is preliminary data.</text>
</comment>
<feature type="compositionally biased region" description="Polar residues" evidence="1">
    <location>
        <begin position="27"/>
        <end position="36"/>
    </location>
</feature>
<dbReference type="SMART" id="SM00642">
    <property type="entry name" value="Aamy"/>
    <property type="match status" value="1"/>
</dbReference>
<feature type="signal peptide" evidence="2">
    <location>
        <begin position="1"/>
        <end position="25"/>
    </location>
</feature>
<feature type="region of interest" description="Disordered" evidence="1">
    <location>
        <begin position="27"/>
        <end position="57"/>
    </location>
</feature>
<evidence type="ECO:0000256" key="1">
    <source>
        <dbReference type="SAM" id="MobiDB-lite"/>
    </source>
</evidence>
<dbReference type="CDD" id="cd11313">
    <property type="entry name" value="AmyAc_arch_bac_AmyA"/>
    <property type="match status" value="1"/>
</dbReference>
<sequence>MRQPVLALIFAFAAAIAAAAFDASAQTPVPSSSQASARPAVAAHPSDPAADPRYQPQPYVKLRNPEWSKNAVLYQINTRQFTPEGTFRAAERELPRLKALGVDILWLMPVHPIGEKNRKGTLGSPYSVRDYYGVNPEFGTLDDLKHFVDAAHAQGMYVILDWVANHTAWDNPLLQQHPEWYARDWKGDFHPTPWWDWSDIINLDYSQPGLRKYMTDAMAYWVREVGVDGYRCDVAGFVPVDFWDNLRTELDAIKPVFLLAEWESRDLHARAFDATYAWSWYEALHRIAKGQADVNAMYVYYSWNEAFFPRGGMRMTFVSNHDKNAWEGTEFEAFGDAVQAAMVLSFVSDGIPMIYNGQEAGNAKRLAFFEKDPIAWRPHPNGDLYANLIRLKKDHSALWNGRWGAMMVHVPNDRLAQVLSFVRQDANDKVFAVFNLSPKPQTVRFEQSLFHGDYIEHFSRESATLDAATALELKPWEYRVYVSPRR</sequence>
<evidence type="ECO:0000259" key="3">
    <source>
        <dbReference type="SMART" id="SM00642"/>
    </source>
</evidence>
<feature type="domain" description="Glycosyl hydrolase family 13 catalytic" evidence="3">
    <location>
        <begin position="75"/>
        <end position="392"/>
    </location>
</feature>
<dbReference type="InterPro" id="IPR017853">
    <property type="entry name" value="GH"/>
</dbReference>
<dbReference type="SUPFAM" id="SSF51445">
    <property type="entry name" value="(Trans)glycosidases"/>
    <property type="match status" value="1"/>
</dbReference>
<dbReference type="InterPro" id="IPR013780">
    <property type="entry name" value="Glyco_hydro_b"/>
</dbReference>
<dbReference type="InterPro" id="IPR006047">
    <property type="entry name" value="GH13_cat_dom"/>
</dbReference>
<keyword evidence="2" id="KW-0732">Signal</keyword>
<dbReference type="RefSeq" id="WP_345303308.1">
    <property type="nucleotide sequence ID" value="NZ_BAABJE010000010.1"/>
</dbReference>
<dbReference type="PANTHER" id="PTHR47786:SF2">
    <property type="entry name" value="GLYCOSYL HYDROLASE FAMILY 13 CATALYTIC DOMAIN-CONTAINING PROTEIN"/>
    <property type="match status" value="1"/>
</dbReference>
<dbReference type="EMBL" id="BAABJE010000010">
    <property type="protein sequence ID" value="GAA4795350.1"/>
    <property type="molecule type" value="Genomic_DNA"/>
</dbReference>
<dbReference type="Gene3D" id="3.20.20.80">
    <property type="entry name" value="Glycosidases"/>
    <property type="match status" value="1"/>
</dbReference>